<dbReference type="SUPFAM" id="SSF51556">
    <property type="entry name" value="Metallo-dependent hydrolases"/>
    <property type="match status" value="1"/>
</dbReference>
<dbReference type="Gene3D" id="3.20.20.140">
    <property type="entry name" value="Metal-dependent hydrolases"/>
    <property type="match status" value="1"/>
</dbReference>
<dbReference type="GO" id="GO:0016787">
    <property type="term" value="F:hydrolase activity"/>
    <property type="evidence" value="ECO:0007669"/>
    <property type="project" value="InterPro"/>
</dbReference>
<keyword evidence="3" id="KW-1185">Reference proteome</keyword>
<evidence type="ECO:0000259" key="1">
    <source>
        <dbReference type="Pfam" id="PF04909"/>
    </source>
</evidence>
<proteinExistence type="predicted"/>
<gene>
    <name evidence="2" type="ORF">B0T25DRAFT_537015</name>
</gene>
<name>A0AAJ0HKH8_9PEZI</name>
<accession>A0AAJ0HKH8</accession>
<feature type="domain" description="Amidohydrolase-related" evidence="1">
    <location>
        <begin position="24"/>
        <end position="75"/>
    </location>
</feature>
<dbReference type="Pfam" id="PF04909">
    <property type="entry name" value="Amidohydro_2"/>
    <property type="match status" value="1"/>
</dbReference>
<protein>
    <recommendedName>
        <fullName evidence="1">Amidohydrolase-related domain-containing protein</fullName>
    </recommendedName>
</protein>
<organism evidence="2 3">
    <name type="scientific">Lasiosphaeria hispida</name>
    <dbReference type="NCBI Taxonomy" id="260671"/>
    <lineage>
        <taxon>Eukaryota</taxon>
        <taxon>Fungi</taxon>
        <taxon>Dikarya</taxon>
        <taxon>Ascomycota</taxon>
        <taxon>Pezizomycotina</taxon>
        <taxon>Sordariomycetes</taxon>
        <taxon>Sordariomycetidae</taxon>
        <taxon>Sordariales</taxon>
        <taxon>Lasiosphaeriaceae</taxon>
        <taxon>Lasiosphaeria</taxon>
    </lineage>
</organism>
<evidence type="ECO:0000313" key="2">
    <source>
        <dbReference type="EMBL" id="KAK3356586.1"/>
    </source>
</evidence>
<dbReference type="EMBL" id="JAUIQD010000003">
    <property type="protein sequence ID" value="KAK3356586.1"/>
    <property type="molecule type" value="Genomic_DNA"/>
</dbReference>
<reference evidence="2" key="2">
    <citation type="submission" date="2023-06" db="EMBL/GenBank/DDBJ databases">
        <authorList>
            <consortium name="Lawrence Berkeley National Laboratory"/>
            <person name="Haridas S."/>
            <person name="Hensen N."/>
            <person name="Bonometti L."/>
            <person name="Westerberg I."/>
            <person name="Brannstrom I.O."/>
            <person name="Guillou S."/>
            <person name="Cros-Aarteil S."/>
            <person name="Calhoun S."/>
            <person name="Kuo A."/>
            <person name="Mondo S."/>
            <person name="Pangilinan J."/>
            <person name="Riley R."/>
            <person name="Labutti K."/>
            <person name="Andreopoulos B."/>
            <person name="Lipzen A."/>
            <person name="Chen C."/>
            <person name="Yanf M."/>
            <person name="Daum C."/>
            <person name="Ng V."/>
            <person name="Clum A."/>
            <person name="Steindorff A."/>
            <person name="Ohm R."/>
            <person name="Martin F."/>
            <person name="Silar P."/>
            <person name="Natvig D."/>
            <person name="Lalanne C."/>
            <person name="Gautier V."/>
            <person name="Ament-Velasquez S.L."/>
            <person name="Kruys A."/>
            <person name="Hutchinson M.I."/>
            <person name="Powell A.J."/>
            <person name="Barry K."/>
            <person name="Miller A.N."/>
            <person name="Grigoriev I.V."/>
            <person name="Debuchy R."/>
            <person name="Gladieux P."/>
            <person name="Thoren M.H."/>
            <person name="Johannesson H."/>
        </authorList>
    </citation>
    <scope>NUCLEOTIDE SEQUENCE</scope>
    <source>
        <strain evidence="2">CBS 955.72</strain>
    </source>
</reference>
<comment type="caution">
    <text evidence="2">The sequence shown here is derived from an EMBL/GenBank/DDBJ whole genome shotgun (WGS) entry which is preliminary data.</text>
</comment>
<evidence type="ECO:0000313" key="3">
    <source>
        <dbReference type="Proteomes" id="UP001275084"/>
    </source>
</evidence>
<dbReference type="AlphaFoldDB" id="A0AAJ0HKH8"/>
<reference evidence="2" key="1">
    <citation type="journal article" date="2023" name="Mol. Phylogenet. Evol.">
        <title>Genome-scale phylogeny and comparative genomics of the fungal order Sordariales.</title>
        <authorList>
            <person name="Hensen N."/>
            <person name="Bonometti L."/>
            <person name="Westerberg I."/>
            <person name="Brannstrom I.O."/>
            <person name="Guillou S."/>
            <person name="Cros-Aarteil S."/>
            <person name="Calhoun S."/>
            <person name="Haridas S."/>
            <person name="Kuo A."/>
            <person name="Mondo S."/>
            <person name="Pangilinan J."/>
            <person name="Riley R."/>
            <person name="LaButti K."/>
            <person name="Andreopoulos B."/>
            <person name="Lipzen A."/>
            <person name="Chen C."/>
            <person name="Yan M."/>
            <person name="Daum C."/>
            <person name="Ng V."/>
            <person name="Clum A."/>
            <person name="Steindorff A."/>
            <person name="Ohm R.A."/>
            <person name="Martin F."/>
            <person name="Silar P."/>
            <person name="Natvig D.O."/>
            <person name="Lalanne C."/>
            <person name="Gautier V."/>
            <person name="Ament-Velasquez S.L."/>
            <person name="Kruys A."/>
            <person name="Hutchinson M.I."/>
            <person name="Powell A.J."/>
            <person name="Barry K."/>
            <person name="Miller A.N."/>
            <person name="Grigoriev I.V."/>
            <person name="Debuchy R."/>
            <person name="Gladieux P."/>
            <person name="Hiltunen Thoren M."/>
            <person name="Johannesson H."/>
        </authorList>
    </citation>
    <scope>NUCLEOTIDE SEQUENCE</scope>
    <source>
        <strain evidence="2">CBS 955.72</strain>
    </source>
</reference>
<dbReference type="Proteomes" id="UP001275084">
    <property type="component" value="Unassembled WGS sequence"/>
</dbReference>
<sequence length="76" mass="8029">MTANKIRKVVSHSSDPTALDKLALIAATNNQLATTIANNTDRFAGFAVLPMAFPDLAAAELERCVKNLGFVGALID</sequence>
<dbReference type="InterPro" id="IPR032466">
    <property type="entry name" value="Metal_Hydrolase"/>
</dbReference>
<dbReference type="InterPro" id="IPR006680">
    <property type="entry name" value="Amidohydro-rel"/>
</dbReference>